<dbReference type="Gene3D" id="3.30.530.20">
    <property type="match status" value="1"/>
</dbReference>
<dbReference type="Proteomes" id="UP000291591">
    <property type="component" value="Unassembled WGS sequence"/>
</dbReference>
<name>A0A4Q7V847_PSEST</name>
<proteinExistence type="predicted"/>
<gene>
    <name evidence="1" type="ORF">EV383_5957</name>
</gene>
<dbReference type="SUPFAM" id="SSF55961">
    <property type="entry name" value="Bet v1-like"/>
    <property type="match status" value="1"/>
</dbReference>
<dbReference type="InterPro" id="IPR019587">
    <property type="entry name" value="Polyketide_cyclase/dehydratase"/>
</dbReference>
<sequence length="154" mass="16826">MTTPTASASTTVAAGADAVYELVSDLPRMGEWSPENTGGRWVGKLRGPAVGAKFLGTNKGRARRWATTTVVTDATRGRRFAFETRLGPITAAEWVYDITPTADGCEVTESWTDMRTRPIVVVGRYLTGVSDRVAFTREMLVTTLERLKAAAERR</sequence>
<organism evidence="1 2">
    <name type="scientific">Pseudonocardia sediminis</name>
    <dbReference type="NCBI Taxonomy" id="1397368"/>
    <lineage>
        <taxon>Bacteria</taxon>
        <taxon>Bacillati</taxon>
        <taxon>Actinomycetota</taxon>
        <taxon>Actinomycetes</taxon>
        <taxon>Pseudonocardiales</taxon>
        <taxon>Pseudonocardiaceae</taxon>
        <taxon>Pseudonocardia</taxon>
    </lineage>
</organism>
<reference evidence="1 2" key="1">
    <citation type="submission" date="2019-02" db="EMBL/GenBank/DDBJ databases">
        <title>Sequencing the genomes of 1000 actinobacteria strains.</title>
        <authorList>
            <person name="Klenk H.-P."/>
        </authorList>
    </citation>
    <scope>NUCLEOTIDE SEQUENCE [LARGE SCALE GENOMIC DNA]</scope>
    <source>
        <strain evidence="1 2">DSM 45779</strain>
    </source>
</reference>
<evidence type="ECO:0000313" key="1">
    <source>
        <dbReference type="EMBL" id="RZT89003.1"/>
    </source>
</evidence>
<dbReference type="InterPro" id="IPR023393">
    <property type="entry name" value="START-like_dom_sf"/>
</dbReference>
<evidence type="ECO:0000313" key="2">
    <source>
        <dbReference type="Proteomes" id="UP000291591"/>
    </source>
</evidence>
<keyword evidence="2" id="KW-1185">Reference proteome</keyword>
<dbReference type="OrthoDB" id="4618973at2"/>
<dbReference type="RefSeq" id="WP_130293227.1">
    <property type="nucleotide sequence ID" value="NZ_SHKL01000001.1"/>
</dbReference>
<protein>
    <submittedName>
        <fullName evidence="1">Polyketide cyclase/dehydrase/lipid transport protein</fullName>
    </submittedName>
</protein>
<comment type="caution">
    <text evidence="1">The sequence shown here is derived from an EMBL/GenBank/DDBJ whole genome shotgun (WGS) entry which is preliminary data.</text>
</comment>
<dbReference type="Pfam" id="PF10604">
    <property type="entry name" value="Polyketide_cyc2"/>
    <property type="match status" value="1"/>
</dbReference>
<dbReference type="AlphaFoldDB" id="A0A4Q7V847"/>
<dbReference type="EMBL" id="SHKL01000001">
    <property type="protein sequence ID" value="RZT89003.1"/>
    <property type="molecule type" value="Genomic_DNA"/>
</dbReference>
<dbReference type="CDD" id="cd07812">
    <property type="entry name" value="SRPBCC"/>
    <property type="match status" value="1"/>
</dbReference>
<accession>A0A4Q7V847</accession>